<evidence type="ECO:0000313" key="1">
    <source>
        <dbReference type="EMBL" id="KAF5325501.1"/>
    </source>
</evidence>
<reference evidence="1 2" key="1">
    <citation type="journal article" date="2020" name="ISME J.">
        <title>Uncovering the hidden diversity of litter-decomposition mechanisms in mushroom-forming fungi.</title>
        <authorList>
            <person name="Floudas D."/>
            <person name="Bentzer J."/>
            <person name="Ahren D."/>
            <person name="Johansson T."/>
            <person name="Persson P."/>
            <person name="Tunlid A."/>
        </authorList>
    </citation>
    <scope>NUCLEOTIDE SEQUENCE [LARGE SCALE GENOMIC DNA]</scope>
    <source>
        <strain evidence="1 2">CBS 101986</strain>
    </source>
</reference>
<keyword evidence="2" id="KW-1185">Reference proteome</keyword>
<protein>
    <submittedName>
        <fullName evidence="1">Uncharacterized protein</fullName>
    </submittedName>
</protein>
<dbReference type="AlphaFoldDB" id="A0A8H5BMD8"/>
<gene>
    <name evidence="1" type="ORF">D9619_009633</name>
</gene>
<organism evidence="1 2">
    <name type="scientific">Psilocybe cf. subviscida</name>
    <dbReference type="NCBI Taxonomy" id="2480587"/>
    <lineage>
        <taxon>Eukaryota</taxon>
        <taxon>Fungi</taxon>
        <taxon>Dikarya</taxon>
        <taxon>Basidiomycota</taxon>
        <taxon>Agaricomycotina</taxon>
        <taxon>Agaricomycetes</taxon>
        <taxon>Agaricomycetidae</taxon>
        <taxon>Agaricales</taxon>
        <taxon>Agaricineae</taxon>
        <taxon>Strophariaceae</taxon>
        <taxon>Psilocybe</taxon>
    </lineage>
</organism>
<sequence length="65" mass="7180">MASCSGVNNYPRALTVNATNTSPGFYSPSCGLLCLLYGSRCPEARLLTWTLLSINFDVKWHQRPS</sequence>
<proteinExistence type="predicted"/>
<dbReference type="EMBL" id="JAACJJ010000015">
    <property type="protein sequence ID" value="KAF5325501.1"/>
    <property type="molecule type" value="Genomic_DNA"/>
</dbReference>
<accession>A0A8H5BMD8</accession>
<name>A0A8H5BMD8_9AGAR</name>
<comment type="caution">
    <text evidence="1">The sequence shown here is derived from an EMBL/GenBank/DDBJ whole genome shotgun (WGS) entry which is preliminary data.</text>
</comment>
<evidence type="ECO:0000313" key="2">
    <source>
        <dbReference type="Proteomes" id="UP000567179"/>
    </source>
</evidence>
<dbReference type="Proteomes" id="UP000567179">
    <property type="component" value="Unassembled WGS sequence"/>
</dbReference>